<dbReference type="AlphaFoldDB" id="Q6NFX5"/>
<sequence length="61" mass="6972">MEAIHIKASIAARLLVSDPKEDLSVHKFSSLSRRLPPEIGAVFIEMTSDFFRFFKNLTYSL</sequence>
<keyword evidence="2" id="KW-1185">Reference proteome</keyword>
<name>Q6NFX5_CORDI</name>
<reference evidence="1 2" key="1">
    <citation type="journal article" date="2003" name="Nucleic Acids Res.">
        <title>The complete genome sequence and analysis of Corynebacterium diphtheriae NCTC13129.</title>
        <authorList>
            <person name="Cerdeno-Tarraga A.M."/>
            <person name="Efstratiou A."/>
            <person name="Dover L.G."/>
            <person name="Holden M.T.G."/>
            <person name="Pallen M."/>
            <person name="Bentley S.D."/>
            <person name="Besra G.S."/>
            <person name="Churcher C."/>
            <person name="James K.D."/>
            <person name="De Zoysa A."/>
            <person name="Chillingworth T."/>
            <person name="Cronin A."/>
            <person name="Dowd L."/>
            <person name="Feltwell T."/>
            <person name="Hamlin N."/>
            <person name="Holroyd S."/>
            <person name="Jagels K."/>
            <person name="Moule S."/>
            <person name="Quail M.A."/>
            <person name="Rabbinowitsch E."/>
            <person name="Rutherford K."/>
            <person name="Thomson N.R."/>
            <person name="Unwin L."/>
            <person name="Whitehead S."/>
            <person name="Barrell B.G.Parkhill.J."/>
        </authorList>
    </citation>
    <scope>NUCLEOTIDE SEQUENCE [LARGE SCALE GENOMIC DNA]</scope>
    <source>
        <strain evidence="2">ATCC 700971 / NCTC 13129 / Biotype gravis</strain>
    </source>
</reference>
<proteinExistence type="predicted"/>
<evidence type="ECO:0000313" key="2">
    <source>
        <dbReference type="Proteomes" id="UP000002198"/>
    </source>
</evidence>
<dbReference type="Proteomes" id="UP000002198">
    <property type="component" value="Chromosome"/>
</dbReference>
<gene>
    <name evidence="1" type="ordered locus">DIP1760</name>
</gene>
<dbReference type="EMBL" id="BX248359">
    <property type="protein sequence ID" value="CAE50290.1"/>
    <property type="molecule type" value="Genomic_DNA"/>
</dbReference>
<protein>
    <submittedName>
        <fullName evidence="1">Uncharacterized protein</fullName>
    </submittedName>
</protein>
<dbReference type="HOGENOM" id="CLU_2914649_0_0_11"/>
<evidence type="ECO:0000313" key="1">
    <source>
        <dbReference type="EMBL" id="CAE50290.1"/>
    </source>
</evidence>
<accession>Q6NFX5</accession>
<organism evidence="1 2">
    <name type="scientific">Corynebacterium diphtheriae (strain ATCC 700971 / NCTC 13129 / Biotype gravis)</name>
    <dbReference type="NCBI Taxonomy" id="257309"/>
    <lineage>
        <taxon>Bacteria</taxon>
        <taxon>Bacillati</taxon>
        <taxon>Actinomycetota</taxon>
        <taxon>Actinomycetes</taxon>
        <taxon>Mycobacteriales</taxon>
        <taxon>Corynebacteriaceae</taxon>
        <taxon>Corynebacterium</taxon>
    </lineage>
</organism>
<dbReference type="STRING" id="257309.DIP1760"/>
<dbReference type="KEGG" id="cdi:DIP1760"/>